<feature type="compositionally biased region" description="Low complexity" evidence="1">
    <location>
        <begin position="389"/>
        <end position="415"/>
    </location>
</feature>
<keyword evidence="4" id="KW-1185">Reference proteome</keyword>
<dbReference type="AlphaFoldDB" id="A0AAI8YZC4"/>
<feature type="compositionally biased region" description="Low complexity" evidence="1">
    <location>
        <begin position="894"/>
        <end position="928"/>
    </location>
</feature>
<feature type="compositionally biased region" description="Polar residues" evidence="1">
    <location>
        <begin position="1061"/>
        <end position="1075"/>
    </location>
</feature>
<proteinExistence type="predicted"/>
<dbReference type="InterPro" id="IPR003609">
    <property type="entry name" value="Pan_app"/>
</dbReference>
<feature type="domain" description="Apple" evidence="2">
    <location>
        <begin position="445"/>
        <end position="485"/>
    </location>
</feature>
<feature type="compositionally biased region" description="Low complexity" evidence="1">
    <location>
        <begin position="1029"/>
        <end position="1060"/>
    </location>
</feature>
<comment type="caution">
    <text evidence="3">The sequence shown here is derived from an EMBL/GenBank/DDBJ whole genome shotgun (WGS) entry which is preliminary data.</text>
</comment>
<feature type="compositionally biased region" description="Basic residues" evidence="1">
    <location>
        <begin position="1160"/>
        <end position="1169"/>
    </location>
</feature>
<feature type="region of interest" description="Disordered" evidence="1">
    <location>
        <begin position="190"/>
        <end position="212"/>
    </location>
</feature>
<feature type="region of interest" description="Disordered" evidence="1">
    <location>
        <begin position="1025"/>
        <end position="1169"/>
    </location>
</feature>
<feature type="compositionally biased region" description="Polar residues" evidence="1">
    <location>
        <begin position="377"/>
        <end position="388"/>
    </location>
</feature>
<evidence type="ECO:0000256" key="1">
    <source>
        <dbReference type="SAM" id="MobiDB-lite"/>
    </source>
</evidence>
<gene>
    <name evidence="3" type="ORF">LECACI_7A004757</name>
</gene>
<sequence>MTISGGYIPIHANFSGPYVNTHCPNNPHHVHHGTEPCDCVDAPTARPSSGMPVNSANATTTRAPSMHLSTGVSTPSNTTAAAPYPSNTLCPENDGSTITDDKGANYLVTCNTAFTGIQMSIASTLRLRLRQSGDTASSCMALCDKEDSCSGANVYANNTCEYFSEIDNFMDFAGSIALYKISGPPVQVSSTSAATSGLPVNSANSTGPVTSSVRANTTSAAVIPLKSVSGGYIPIPANFTLPYFNPHCPGNKTHVHHGTGPCDCDDDGEPTPAPKPIPSTGFIVSANTTTPVPGPTAYPGTISHSMPAPHTAPPAINLTSVSGGYIPVKANFTGSYLNTHCPGNKTHVHHGTEPCDCGADDHVPTAHPSFGFPRPSANATTTSSAPIQTSQSTSESSTVSIVSSTSTSSSVVPTSTYPPVCPGNDGQSFTDDSSAEYTVHCDTSYTGTVISPALRRRAATDSTQECMAECDGLEACVAITFAPGSCTLFSAINGTSTSPGAVAALKTDAETISSSSSSTLSTSTSSSTLLSTSSTLLSTSSTSTFTVNQSTTSAPVVSLTSVSGGIVPIDPHFTGSYLNTLCASNHSHVHHGTEPCDCGLDLPTAGFGLPPTSLPVLASSTDAAVSTSVAPTAAAPVTTSAPLSTSSSSSSLSTAQATTSTSLSMSSSSSGSSTAPVSTSTFVSSAVITSAPVVPLTSISGGVVPIDPHFTGSYLNTLCPDNHSHVHHGTEPCDCGLDLPSTSAVHAESTTPTVAAISTTSGSSVALQSSTASPSKETTCTTESHSSTSSKAAETTTQKTTQQAAEATNQKTTQEPASTSTKSAAKTTSSKSAPTEAPNHGGFPWGHKKPDTSAKPTTSSKSSVKPSTSSDKPTTSRKAAPVGSSPKPAPAPESPTAQAHSSSTSHSTSTSSISTSKSSSSSSTSTSSVTPIPTMPPACPSYDGKVYSDAKSQEYNVVCGTAYSGRTIPAKHKRDSHVSDADCMASCDAIDACVAITLVSGQCSLFSEISGSAPVSGATAAKRVSKIGSSKSSSSSTSSTVSSTSSTATMAPTVSASTSAQPSSTFSTVTKQSTSTKAPTPANTPAPAQAPPKPTQPQAAPPNHANWWQSWWGDMSHWFGGKKPDNNNNNNNDNNKKQPQGQAPPPPPPSYGRFGFGYKAKAKAKARKE</sequence>
<dbReference type="EMBL" id="CAVMBE010000027">
    <property type="protein sequence ID" value="CAK4020926.1"/>
    <property type="molecule type" value="Genomic_DNA"/>
</dbReference>
<feature type="domain" description="Apple" evidence="2">
    <location>
        <begin position="134"/>
        <end position="161"/>
    </location>
</feature>
<feature type="compositionally biased region" description="Low complexity" evidence="1">
    <location>
        <begin position="853"/>
        <end position="873"/>
    </location>
</feature>
<accession>A0AAI8YZC4</accession>
<feature type="compositionally biased region" description="Low complexity" evidence="1">
    <location>
        <begin position="1126"/>
        <end position="1141"/>
    </location>
</feature>
<feature type="compositionally biased region" description="Pro residues" evidence="1">
    <location>
        <begin position="1082"/>
        <end position="1095"/>
    </location>
</feature>
<feature type="compositionally biased region" description="Polar residues" evidence="1">
    <location>
        <begin position="762"/>
        <end position="775"/>
    </location>
</feature>
<name>A0AAI8YZC4_9PEZI</name>
<feature type="compositionally biased region" description="Low complexity" evidence="1">
    <location>
        <begin position="776"/>
        <end position="838"/>
    </location>
</feature>
<feature type="region of interest" description="Disordered" evidence="1">
    <location>
        <begin position="366"/>
        <end position="429"/>
    </location>
</feature>
<feature type="domain" description="Apple" evidence="2">
    <location>
        <begin position="978"/>
        <end position="1001"/>
    </location>
</feature>
<protein>
    <recommendedName>
        <fullName evidence="2">Apple domain-containing protein</fullName>
    </recommendedName>
</protein>
<organism evidence="3 4">
    <name type="scientific">Lecanosticta acicola</name>
    <dbReference type="NCBI Taxonomy" id="111012"/>
    <lineage>
        <taxon>Eukaryota</taxon>
        <taxon>Fungi</taxon>
        <taxon>Dikarya</taxon>
        <taxon>Ascomycota</taxon>
        <taxon>Pezizomycotina</taxon>
        <taxon>Dothideomycetes</taxon>
        <taxon>Dothideomycetidae</taxon>
        <taxon>Mycosphaerellales</taxon>
        <taxon>Mycosphaerellaceae</taxon>
        <taxon>Lecanosticta</taxon>
    </lineage>
</organism>
<evidence type="ECO:0000259" key="2">
    <source>
        <dbReference type="Pfam" id="PF14295"/>
    </source>
</evidence>
<reference evidence="3" key="1">
    <citation type="submission" date="2023-11" db="EMBL/GenBank/DDBJ databases">
        <authorList>
            <person name="Alioto T."/>
            <person name="Alioto T."/>
            <person name="Gomez Garrido J."/>
        </authorList>
    </citation>
    <scope>NUCLEOTIDE SEQUENCE</scope>
</reference>
<dbReference type="Proteomes" id="UP001296104">
    <property type="component" value="Unassembled WGS sequence"/>
</dbReference>
<feature type="region of interest" description="Disordered" evidence="1">
    <location>
        <begin position="762"/>
        <end position="935"/>
    </location>
</feature>
<evidence type="ECO:0000313" key="4">
    <source>
        <dbReference type="Proteomes" id="UP001296104"/>
    </source>
</evidence>
<dbReference type="Pfam" id="PF14295">
    <property type="entry name" value="PAN_4"/>
    <property type="match status" value="3"/>
</dbReference>
<evidence type="ECO:0000313" key="3">
    <source>
        <dbReference type="EMBL" id="CAK4020926.1"/>
    </source>
</evidence>